<dbReference type="Proteomes" id="UP001430848">
    <property type="component" value="Unassembled WGS sequence"/>
</dbReference>
<feature type="signal peptide" evidence="1">
    <location>
        <begin position="1"/>
        <end position="19"/>
    </location>
</feature>
<accession>A0ABR1NUG2</accession>
<comment type="caution">
    <text evidence="2">The sequence shown here is derived from an EMBL/GenBank/DDBJ whole genome shotgun (WGS) entry which is preliminary data.</text>
</comment>
<reference evidence="2 3" key="1">
    <citation type="submission" date="2024-02" db="EMBL/GenBank/DDBJ databases">
        <title>De novo assembly and annotation of 12 fungi associated with fruit tree decline syndrome in Ontario, Canada.</title>
        <authorList>
            <person name="Sulman M."/>
            <person name="Ellouze W."/>
            <person name="Ilyukhin E."/>
        </authorList>
    </citation>
    <scope>NUCLEOTIDE SEQUENCE [LARGE SCALE GENOMIC DNA]</scope>
    <source>
        <strain evidence="2 3">M169</strain>
    </source>
</reference>
<keyword evidence="3" id="KW-1185">Reference proteome</keyword>
<evidence type="ECO:0000256" key="1">
    <source>
        <dbReference type="SAM" id="SignalP"/>
    </source>
</evidence>
<organism evidence="2 3">
    <name type="scientific">Diaporthe eres</name>
    <name type="common">Phomopsis oblonga</name>
    <dbReference type="NCBI Taxonomy" id="83184"/>
    <lineage>
        <taxon>Eukaryota</taxon>
        <taxon>Fungi</taxon>
        <taxon>Dikarya</taxon>
        <taxon>Ascomycota</taxon>
        <taxon>Pezizomycotina</taxon>
        <taxon>Sordariomycetes</taxon>
        <taxon>Sordariomycetidae</taxon>
        <taxon>Diaporthales</taxon>
        <taxon>Diaporthaceae</taxon>
        <taxon>Diaporthe</taxon>
        <taxon>Diaporthe eres species complex</taxon>
    </lineage>
</organism>
<sequence length="170" mass="18582">MFLHTSACTAILFAVSAVAQKLNPWPQHNYGGFGRYTDGDINTTEEEDYIPAYGGGRFSLLFNYRMTLSGLYIQSSGDFITDYHVGAVIGDDYAFLEVGRICGATGNFTFVPLINPRDGGPVYSETLFVDVNGTRDNSTTYVINEMWPVFPGDEVFDPGNTSPCPASVSK</sequence>
<protein>
    <submittedName>
        <fullName evidence="2">Uncharacterized protein</fullName>
    </submittedName>
</protein>
<evidence type="ECO:0000313" key="2">
    <source>
        <dbReference type="EMBL" id="KAK7715722.1"/>
    </source>
</evidence>
<gene>
    <name evidence="2" type="ORF">SLS63_011311</name>
</gene>
<proteinExistence type="predicted"/>
<feature type="chain" id="PRO_5045987258" evidence="1">
    <location>
        <begin position="20"/>
        <end position="170"/>
    </location>
</feature>
<name>A0ABR1NUG2_DIAER</name>
<dbReference type="EMBL" id="JAKNSF020000105">
    <property type="protein sequence ID" value="KAK7715722.1"/>
    <property type="molecule type" value="Genomic_DNA"/>
</dbReference>
<evidence type="ECO:0000313" key="3">
    <source>
        <dbReference type="Proteomes" id="UP001430848"/>
    </source>
</evidence>
<keyword evidence="1" id="KW-0732">Signal</keyword>